<comment type="similarity">
    <text evidence="2">Belongs to the RmuC family.</text>
</comment>
<dbReference type="InterPro" id="IPR003798">
    <property type="entry name" value="DNA_recombination_RmuC"/>
</dbReference>
<protein>
    <submittedName>
        <fullName evidence="8">DNA recombination protein RmuC</fullName>
    </submittedName>
</protein>
<evidence type="ECO:0000256" key="1">
    <source>
        <dbReference type="ARBA" id="ARBA00003416"/>
    </source>
</evidence>
<keyword evidence="3 5" id="KW-0175">Coiled coil</keyword>
<reference evidence="8" key="1">
    <citation type="submission" date="2020-10" db="EMBL/GenBank/DDBJ databases">
        <authorList>
            <person name="Gilroy R."/>
        </authorList>
    </citation>
    <scope>NUCLEOTIDE SEQUENCE</scope>
    <source>
        <strain evidence="8">11300</strain>
    </source>
</reference>
<comment type="function">
    <text evidence="1">Involved in DNA recombination.</text>
</comment>
<comment type="caution">
    <text evidence="8">The sequence shown here is derived from an EMBL/GenBank/DDBJ whole genome shotgun (WGS) entry which is preliminary data.</text>
</comment>
<proteinExistence type="inferred from homology"/>
<feature type="region of interest" description="Disordered" evidence="6">
    <location>
        <begin position="419"/>
        <end position="473"/>
    </location>
</feature>
<feature type="transmembrane region" description="Helical" evidence="7">
    <location>
        <begin position="6"/>
        <end position="25"/>
    </location>
</feature>
<dbReference type="EMBL" id="DVMO01000029">
    <property type="protein sequence ID" value="HIU27089.1"/>
    <property type="molecule type" value="Genomic_DNA"/>
</dbReference>
<sequence length="473" mass="52504">MTDTILIYILLAVSAISAILAAMAVSNSKKLSEQLNNTTRDDEILSRELEAMHRSQQATVQTIQTSFQTFGEVISANQKTSAEAVDNRLKDLNTRFSAMAVENEQKLENIRMSMERKISALTEDNNKQLEQMRQTVDEKLQKTLEDRIGQSFKVVSERLEAVYKGLGEMQNLAAGVGDLKKVLSNVKTRGILGEVQLGAILEQILSPEQYEENVNVKGTGAERVEFAVKLPGSGDGHVWLPIDAKFPGDAYARLMDAYETGDMAMIEEAGKNLETVIKKEARDIRDKYIQPPQTTDFAIMFLPFEGLYAEVLRRGLLEILQRDYKVNIAGPTTMAALLNSLQMGFRTLAIQKHSSEVWNILGAVKTEFEKFGTVLASTRLKIERANDDLDKLIGTRTNMIMRQLNKVTKLPEQKADEIFSLGGTGRGSVEDDLGPVRQEQGSGRPDQSFGAYAADTGEGSDESIPYGTYDEKE</sequence>
<evidence type="ECO:0000256" key="3">
    <source>
        <dbReference type="ARBA" id="ARBA00023054"/>
    </source>
</evidence>
<keyword evidence="4" id="KW-0233">DNA recombination</keyword>
<dbReference type="Proteomes" id="UP000824091">
    <property type="component" value="Unassembled WGS sequence"/>
</dbReference>
<organism evidence="8 9">
    <name type="scientific">Candidatus Fimisoma avicola</name>
    <dbReference type="NCBI Taxonomy" id="2840826"/>
    <lineage>
        <taxon>Bacteria</taxon>
        <taxon>Bacillati</taxon>
        <taxon>Bacillota</taxon>
        <taxon>Clostridia</taxon>
        <taxon>Eubacteriales</taxon>
        <taxon>Candidatus Fimisoma</taxon>
    </lineage>
</organism>
<name>A0A9D1I334_9FIRM</name>
<dbReference type="PANTHER" id="PTHR30563:SF0">
    <property type="entry name" value="DNA RECOMBINATION PROTEIN RMUC"/>
    <property type="match status" value="1"/>
</dbReference>
<reference evidence="8" key="2">
    <citation type="journal article" date="2021" name="PeerJ">
        <title>Extensive microbial diversity within the chicken gut microbiome revealed by metagenomics and culture.</title>
        <authorList>
            <person name="Gilroy R."/>
            <person name="Ravi A."/>
            <person name="Getino M."/>
            <person name="Pursley I."/>
            <person name="Horton D.L."/>
            <person name="Alikhan N.F."/>
            <person name="Baker D."/>
            <person name="Gharbi K."/>
            <person name="Hall N."/>
            <person name="Watson M."/>
            <person name="Adriaenssens E.M."/>
            <person name="Foster-Nyarko E."/>
            <person name="Jarju S."/>
            <person name="Secka A."/>
            <person name="Antonio M."/>
            <person name="Oren A."/>
            <person name="Chaudhuri R.R."/>
            <person name="La Ragione R."/>
            <person name="Hildebrand F."/>
            <person name="Pallen M.J."/>
        </authorList>
    </citation>
    <scope>NUCLEOTIDE SEQUENCE</scope>
    <source>
        <strain evidence="8">11300</strain>
    </source>
</reference>
<evidence type="ECO:0000256" key="5">
    <source>
        <dbReference type="SAM" id="Coils"/>
    </source>
</evidence>
<dbReference type="PANTHER" id="PTHR30563">
    <property type="entry name" value="DNA RECOMBINATION PROTEIN RMUC"/>
    <property type="match status" value="1"/>
</dbReference>
<dbReference type="Pfam" id="PF02646">
    <property type="entry name" value="RmuC"/>
    <property type="match status" value="1"/>
</dbReference>
<evidence type="ECO:0000256" key="2">
    <source>
        <dbReference type="ARBA" id="ARBA00009840"/>
    </source>
</evidence>
<evidence type="ECO:0000313" key="9">
    <source>
        <dbReference type="Proteomes" id="UP000824091"/>
    </source>
</evidence>
<keyword evidence="7" id="KW-1133">Transmembrane helix</keyword>
<keyword evidence="7" id="KW-0812">Transmembrane</keyword>
<evidence type="ECO:0000313" key="8">
    <source>
        <dbReference type="EMBL" id="HIU27089.1"/>
    </source>
</evidence>
<evidence type="ECO:0000256" key="4">
    <source>
        <dbReference type="ARBA" id="ARBA00023172"/>
    </source>
</evidence>
<dbReference type="GO" id="GO:0006310">
    <property type="term" value="P:DNA recombination"/>
    <property type="evidence" value="ECO:0007669"/>
    <property type="project" value="UniProtKB-KW"/>
</dbReference>
<feature type="coiled-coil region" evidence="5">
    <location>
        <begin position="104"/>
        <end position="146"/>
    </location>
</feature>
<keyword evidence="7" id="KW-0472">Membrane</keyword>
<dbReference type="AlphaFoldDB" id="A0A9D1I334"/>
<accession>A0A9D1I334</accession>
<evidence type="ECO:0000256" key="6">
    <source>
        <dbReference type="SAM" id="MobiDB-lite"/>
    </source>
</evidence>
<evidence type="ECO:0000256" key="7">
    <source>
        <dbReference type="SAM" id="Phobius"/>
    </source>
</evidence>
<gene>
    <name evidence="8" type="ORF">IAD16_01750</name>
</gene>